<dbReference type="Proteomes" id="UP000317800">
    <property type="component" value="Segment"/>
</dbReference>
<accession>A0A516KMU2</accession>
<dbReference type="EMBL" id="MN043729">
    <property type="protein sequence ID" value="QDP42918.1"/>
    <property type="molecule type" value="Genomic_DNA"/>
</dbReference>
<evidence type="ECO:0000313" key="2">
    <source>
        <dbReference type="Proteomes" id="UP000317800"/>
    </source>
</evidence>
<evidence type="ECO:0000313" key="1">
    <source>
        <dbReference type="EMBL" id="QDP42918.1"/>
    </source>
</evidence>
<proteinExistence type="predicted"/>
<sequence>MANQEWENLITPKTDLLRYIRKGVLIVQKKPFYIVELIKEQNTAYVIVYKVHPGTDDNPQKLAVEEKKRINTFSPNTLLGNLANRLIPGKISRKWVPKPPVFIAPVVPNQVDTFTGKRESGFFEREEDRMVTEAGKKKLIRGDNTGVFIGLSSVTWDDKVTIPTDSLIKALIQHKQEEGNFFDLQGANENQSNPLSTYFNGGKL</sequence>
<protein>
    <submittedName>
        <fullName evidence="1">Uncharacterized protein</fullName>
    </submittedName>
</protein>
<name>A0A516KMU2_9CAUD</name>
<organism evidence="1 2">
    <name type="scientific">Bacillus phage vB_BmeM-Goe8</name>
    <dbReference type="NCBI Taxonomy" id="2593638"/>
    <lineage>
        <taxon>Viruses</taxon>
        <taxon>Duplodnaviria</taxon>
        <taxon>Heunggongvirae</taxon>
        <taxon>Uroviricota</taxon>
        <taxon>Caudoviricetes</taxon>
        <taxon>Herelleviridae</taxon>
        <taxon>Bastillevirinae</taxon>
        <taxon>Goettingenvirus</taxon>
        <taxon>Goettingenvirus goe8</taxon>
    </lineage>
</organism>
<gene>
    <name evidence="1" type="ORF">Goe8_c01450</name>
</gene>
<keyword evidence="2" id="KW-1185">Reference proteome</keyword>
<reference evidence="1 2" key="1">
    <citation type="submission" date="2019-06" db="EMBL/GenBank/DDBJ databases">
        <authorList>
            <person name="Hertel R."/>
        </authorList>
    </citation>
    <scope>NUCLEOTIDE SEQUENCE [LARGE SCALE GENOMIC DNA]</scope>
</reference>